<evidence type="ECO:0000256" key="2">
    <source>
        <dbReference type="ARBA" id="ARBA00022490"/>
    </source>
</evidence>
<dbReference type="PANTHER" id="PTHR11937">
    <property type="entry name" value="ACTIN"/>
    <property type="match status" value="1"/>
</dbReference>
<keyword evidence="3" id="KW-0547">Nucleotide-binding</keyword>
<evidence type="ECO:0000313" key="9">
    <source>
        <dbReference type="EMBL" id="ELR23165.1"/>
    </source>
</evidence>
<accession>L8HDB7</accession>
<dbReference type="Gene3D" id="3.30.420.40">
    <property type="match status" value="2"/>
</dbReference>
<dbReference type="AlphaFoldDB" id="L8HDB7"/>
<dbReference type="GO" id="GO:0005856">
    <property type="term" value="C:cytoskeleton"/>
    <property type="evidence" value="ECO:0007669"/>
    <property type="project" value="UniProtKB-SubCell"/>
</dbReference>
<dbReference type="SMART" id="SM00268">
    <property type="entry name" value="ACTIN"/>
    <property type="match status" value="1"/>
</dbReference>
<dbReference type="GeneID" id="14924140"/>
<feature type="compositionally biased region" description="Polar residues" evidence="8">
    <location>
        <begin position="532"/>
        <end position="543"/>
    </location>
</feature>
<name>L8HDB7_ACACF</name>
<evidence type="ECO:0000313" key="10">
    <source>
        <dbReference type="Proteomes" id="UP000011083"/>
    </source>
</evidence>
<gene>
    <name evidence="9" type="ORF">ACA1_357160</name>
</gene>
<keyword evidence="4" id="KW-0067">ATP-binding</keyword>
<dbReference type="InterPro" id="IPR043129">
    <property type="entry name" value="ATPase_NBD"/>
</dbReference>
<protein>
    <submittedName>
        <fullName evidence="9">Actin subfamily protein</fullName>
    </submittedName>
</protein>
<dbReference type="SUPFAM" id="SSF53067">
    <property type="entry name" value="Actin-like ATPase domain"/>
    <property type="match status" value="2"/>
</dbReference>
<comment type="subcellular location">
    <subcellularLocation>
        <location evidence="1">Cytoplasm</location>
        <location evidence="1">Cytoskeleton</location>
    </subcellularLocation>
</comment>
<dbReference type="FunFam" id="3.30.420.40:FF:000148">
    <property type="entry name" value="Actin, alpha skeletal muscle"/>
    <property type="match status" value="1"/>
</dbReference>
<dbReference type="GO" id="GO:0016192">
    <property type="term" value="P:vesicle-mediated transport"/>
    <property type="evidence" value="ECO:0007669"/>
    <property type="project" value="UniProtKB-ARBA"/>
</dbReference>
<evidence type="ECO:0000256" key="7">
    <source>
        <dbReference type="RuleBase" id="RU000487"/>
    </source>
</evidence>
<keyword evidence="5" id="KW-0206">Cytoskeleton</keyword>
<dbReference type="Gene3D" id="3.90.640.10">
    <property type="entry name" value="Actin, Chain A, domain 4"/>
    <property type="match status" value="1"/>
</dbReference>
<dbReference type="EMBL" id="KB007859">
    <property type="protein sequence ID" value="ELR23165.1"/>
    <property type="molecule type" value="Genomic_DNA"/>
</dbReference>
<evidence type="ECO:0000256" key="6">
    <source>
        <dbReference type="ARBA" id="ARBA00025474"/>
    </source>
</evidence>
<comment type="similarity">
    <text evidence="7">Belongs to the actin family.</text>
</comment>
<reference evidence="9 10" key="1">
    <citation type="journal article" date="2013" name="Genome Biol.">
        <title>Genome of Acanthamoeba castellanii highlights extensive lateral gene transfer and early evolution of tyrosine kinase signaling.</title>
        <authorList>
            <person name="Clarke M."/>
            <person name="Lohan A.J."/>
            <person name="Liu B."/>
            <person name="Lagkouvardos I."/>
            <person name="Roy S."/>
            <person name="Zafar N."/>
            <person name="Bertelli C."/>
            <person name="Schilde C."/>
            <person name="Kianianmomeni A."/>
            <person name="Burglin T.R."/>
            <person name="Frech C."/>
            <person name="Turcotte B."/>
            <person name="Kopec K.O."/>
            <person name="Synnott J.M."/>
            <person name="Choo C."/>
            <person name="Paponov I."/>
            <person name="Finkler A."/>
            <person name="Soon Heng Tan C."/>
            <person name="Hutchins A.P."/>
            <person name="Weinmeier T."/>
            <person name="Rattei T."/>
            <person name="Chu J.S."/>
            <person name="Gimenez G."/>
            <person name="Irimia M."/>
            <person name="Rigden D.J."/>
            <person name="Fitzpatrick D.A."/>
            <person name="Lorenzo-Morales J."/>
            <person name="Bateman A."/>
            <person name="Chiu C.H."/>
            <person name="Tang P."/>
            <person name="Hegemann P."/>
            <person name="Fromm H."/>
            <person name="Raoult D."/>
            <person name="Greub G."/>
            <person name="Miranda-Saavedra D."/>
            <person name="Chen N."/>
            <person name="Nash P."/>
            <person name="Ginger M.L."/>
            <person name="Horn M."/>
            <person name="Schaap P."/>
            <person name="Caler L."/>
            <person name="Loftus B."/>
        </authorList>
    </citation>
    <scope>NUCLEOTIDE SEQUENCE [LARGE SCALE GENOMIC DNA]</scope>
    <source>
        <strain evidence="9 10">Neff</strain>
    </source>
</reference>
<comment type="function">
    <text evidence="6">Actins are highly conserved proteins that are involved in various types of cell motility and are ubiquitously expressed in all eukaryotic cells. Multiple isoforms are involved in various cellular functions such as cytoskeleton structure, cell mobility, chromosome movement and muscle contraction.</text>
</comment>
<dbReference type="Pfam" id="PF00022">
    <property type="entry name" value="Actin"/>
    <property type="match status" value="1"/>
</dbReference>
<dbReference type="GO" id="GO:0005524">
    <property type="term" value="F:ATP binding"/>
    <property type="evidence" value="ECO:0007669"/>
    <property type="project" value="UniProtKB-KW"/>
</dbReference>
<proteinExistence type="inferred from homology"/>
<keyword evidence="2" id="KW-0963">Cytoplasm</keyword>
<evidence type="ECO:0000256" key="4">
    <source>
        <dbReference type="ARBA" id="ARBA00022840"/>
    </source>
</evidence>
<organism evidence="9 10">
    <name type="scientific">Acanthamoeba castellanii (strain ATCC 30010 / Neff)</name>
    <dbReference type="NCBI Taxonomy" id="1257118"/>
    <lineage>
        <taxon>Eukaryota</taxon>
        <taxon>Amoebozoa</taxon>
        <taxon>Discosea</taxon>
        <taxon>Longamoebia</taxon>
        <taxon>Centramoebida</taxon>
        <taxon>Acanthamoebidae</taxon>
        <taxon>Acanthamoeba</taxon>
    </lineage>
</organism>
<dbReference type="RefSeq" id="XP_004352693.1">
    <property type="nucleotide sequence ID" value="XM_004352641.1"/>
</dbReference>
<dbReference type="FunFam" id="3.30.420.40:FF:000058">
    <property type="entry name" value="Putative actin-related protein 5"/>
    <property type="match status" value="1"/>
</dbReference>
<evidence type="ECO:0000256" key="8">
    <source>
        <dbReference type="SAM" id="MobiDB-lite"/>
    </source>
</evidence>
<evidence type="ECO:0000256" key="5">
    <source>
        <dbReference type="ARBA" id="ARBA00023212"/>
    </source>
</evidence>
<dbReference type="Proteomes" id="UP000011083">
    <property type="component" value="Unassembled WGS sequence"/>
</dbReference>
<keyword evidence="10" id="KW-1185">Reference proteome</keyword>
<dbReference type="OrthoDB" id="6220758at2759"/>
<feature type="region of interest" description="Disordered" evidence="8">
    <location>
        <begin position="532"/>
        <end position="559"/>
    </location>
</feature>
<evidence type="ECO:0000256" key="1">
    <source>
        <dbReference type="ARBA" id="ARBA00004245"/>
    </source>
</evidence>
<evidence type="ECO:0000256" key="3">
    <source>
        <dbReference type="ARBA" id="ARBA00022741"/>
    </source>
</evidence>
<dbReference type="VEuPathDB" id="AmoebaDB:ACA1_357160"/>
<sequence>MQALVIDCGGSALRVGFGGEALPRLVMPSVVGQPRKLQATTAQTAASGSNACELAFGAQALQNRSEYTIKYLMYHGVVSSWEMAEQLWGAAFTEMKVETEEHPVLLAEDPLVPCVSREKAAQVFFEHFNVPAYYAASQRRTGLVVDIGQDKTNVLSVYEGHTLRYSSGRHQLMSIGGLALTDYFMQLVGHSFATTRERDLLRGAHANMTEVKEQVCFTSLHYDDDLAILAKQSQIRLAGPRWGNLAGTYLDNLPNEVLERIDQVADRNEIRQRVKLGDGREITVGEERFKCPELLFRPAPTRMWDGSGLPRIIAEVIDKSPQALKAKFYGNIVVCGGSAALPNLARRLQAEVAALAPPGVEVRVESPARPGLAVWEGGSILASQPSFEGAWMTKHDYDEYGNARPLLSASVSDDISGKQQDSGLLWRQLGVVLVVDSGRVADTGADIDTDVEGEVLESLQSGPVIGLKYQPIPPPVRGDSKPSPPLLRFLVRGSQKIGRDGPAIPSADFGVWDEESKLVKVREHNYHHLSSFYSPPTTATQALQEARQAALGSPSTPPS</sequence>
<dbReference type="InterPro" id="IPR004000">
    <property type="entry name" value="Actin"/>
</dbReference>
<dbReference type="KEGG" id="acan:ACA1_357160"/>
<dbReference type="STRING" id="1257118.L8HDB7"/>